<protein>
    <recommendedName>
        <fullName evidence="4">DUF502 domain-containing protein</fullName>
    </recommendedName>
</protein>
<name>A0A516GQ54_9FLAO</name>
<evidence type="ECO:0000256" key="1">
    <source>
        <dbReference type="SAM" id="Phobius"/>
    </source>
</evidence>
<keyword evidence="1" id="KW-0812">Transmembrane</keyword>
<keyword evidence="1" id="KW-0472">Membrane</keyword>
<dbReference type="EMBL" id="CP041637">
    <property type="protein sequence ID" value="QDO93661.1"/>
    <property type="molecule type" value="Genomic_DNA"/>
</dbReference>
<feature type="transmembrane region" description="Helical" evidence="1">
    <location>
        <begin position="21"/>
        <end position="39"/>
    </location>
</feature>
<keyword evidence="1" id="KW-1133">Transmembrane helix</keyword>
<reference evidence="2 3" key="1">
    <citation type="submission" date="2019-07" db="EMBL/GenBank/DDBJ databases">
        <title>Genome sequencing for Formosa sp. PS13.</title>
        <authorList>
            <person name="Park S.-J."/>
        </authorList>
    </citation>
    <scope>NUCLEOTIDE SEQUENCE [LARGE SCALE GENOMIC DNA]</scope>
    <source>
        <strain evidence="2 3">PS13</strain>
    </source>
</reference>
<dbReference type="OrthoDB" id="1430266at2"/>
<gene>
    <name evidence="2" type="ORF">FNB79_06625</name>
</gene>
<evidence type="ECO:0000313" key="2">
    <source>
        <dbReference type="EMBL" id="QDO93661.1"/>
    </source>
</evidence>
<evidence type="ECO:0008006" key="4">
    <source>
        <dbReference type="Google" id="ProtNLM"/>
    </source>
</evidence>
<accession>A0A516GQ54</accession>
<sequence>MKDYKKRLVKPKNKIVSGMMYLLPIFILFIVIEKLWYKVSHLGKIVVHNLHLDDFFGKYSLTITTGLLLLFIFYVFGYLATFPKFKTFYNWFEGMMLDVIPGYSKYKTELENKISPKPDNRLSVLVHTPMGNKPGLLIDEKASSSVVFFPSTTNALEGEVLVVDNKMIQKIDLDAKSLLGIMKKQGKGLPVV</sequence>
<evidence type="ECO:0000313" key="3">
    <source>
        <dbReference type="Proteomes" id="UP000319209"/>
    </source>
</evidence>
<dbReference type="KEGG" id="fop:FNB79_06625"/>
<keyword evidence="3" id="KW-1185">Reference proteome</keyword>
<proteinExistence type="predicted"/>
<feature type="transmembrane region" description="Helical" evidence="1">
    <location>
        <begin position="59"/>
        <end position="80"/>
    </location>
</feature>
<dbReference type="Proteomes" id="UP000319209">
    <property type="component" value="Chromosome"/>
</dbReference>
<organism evidence="2 3">
    <name type="scientific">Formosa sediminum</name>
    <dbReference type="NCBI Taxonomy" id="2594004"/>
    <lineage>
        <taxon>Bacteria</taxon>
        <taxon>Pseudomonadati</taxon>
        <taxon>Bacteroidota</taxon>
        <taxon>Flavobacteriia</taxon>
        <taxon>Flavobacteriales</taxon>
        <taxon>Flavobacteriaceae</taxon>
        <taxon>Formosa</taxon>
    </lineage>
</organism>
<dbReference type="AlphaFoldDB" id="A0A516GQ54"/>
<dbReference type="RefSeq" id="WP_143380563.1">
    <property type="nucleotide sequence ID" value="NZ_CP041637.1"/>
</dbReference>